<dbReference type="Proteomes" id="UP001165082">
    <property type="component" value="Unassembled WGS sequence"/>
</dbReference>
<feature type="domain" description="Cation/H+ exchanger transmembrane" evidence="11">
    <location>
        <begin position="51"/>
        <end position="272"/>
    </location>
</feature>
<keyword evidence="5" id="KW-0915">Sodium</keyword>
<evidence type="ECO:0000256" key="7">
    <source>
        <dbReference type="ARBA" id="ARBA00023136"/>
    </source>
</evidence>
<keyword evidence="13" id="KW-1185">Reference proteome</keyword>
<dbReference type="Pfam" id="PF00999">
    <property type="entry name" value="Na_H_Exchanger"/>
    <property type="match status" value="1"/>
</dbReference>
<proteinExistence type="predicted"/>
<dbReference type="PRINTS" id="PR01084">
    <property type="entry name" value="NAHEXCHNGR"/>
</dbReference>
<evidence type="ECO:0000256" key="9">
    <source>
        <dbReference type="SAM" id="Phobius"/>
    </source>
</evidence>
<sequence length="276" mass="29473">MISVVATTIFLLLSTALHNVNGLINPQYCLLSDQRLAVFCICLIVCLLTKHLLHTYRVTFLPAAGAYVLVGMLGGGLLSLAPHLRIQFSEKVFLRILLPPICFEGALSIDKRAFRSYIGPILSLAIVGTVLSSVITAAIMKAGGTLLKCTQAEDDDGTDDCNFPDGMPWTESMAFGALISSIDPVAVLAVLNDLGVSSTSPLYIMIFGESLLNDGVSIVLFDTVQGFFADDATVQADDVAKAIGTFLLVFLGSAAIGFVVGLLCNLTFRWTDGKMR</sequence>
<keyword evidence="4 9" id="KW-1133">Transmembrane helix</keyword>
<dbReference type="GO" id="GO:0005886">
    <property type="term" value="C:plasma membrane"/>
    <property type="evidence" value="ECO:0007669"/>
    <property type="project" value="TreeGrafter"/>
</dbReference>
<feature type="signal peptide" evidence="10">
    <location>
        <begin position="1"/>
        <end position="22"/>
    </location>
</feature>
<dbReference type="EMBL" id="BRXZ01004184">
    <property type="protein sequence ID" value="GMH70100.1"/>
    <property type="molecule type" value="Genomic_DNA"/>
</dbReference>
<accession>A0A9W7E9M3</accession>
<feature type="transmembrane region" description="Helical" evidence="9">
    <location>
        <begin position="203"/>
        <end position="222"/>
    </location>
</feature>
<dbReference type="OrthoDB" id="196264at2759"/>
<reference evidence="12" key="1">
    <citation type="submission" date="2022-07" db="EMBL/GenBank/DDBJ databases">
        <title>Genome analysis of Parmales, a sister group of diatoms, reveals the evolutionary specialization of diatoms from phago-mixotrophs to photoautotrophs.</title>
        <authorList>
            <person name="Ban H."/>
            <person name="Sato S."/>
            <person name="Yoshikawa S."/>
            <person name="Kazumasa Y."/>
            <person name="Nakamura Y."/>
            <person name="Ichinomiya M."/>
            <person name="Saitoh K."/>
            <person name="Sato N."/>
            <person name="Blanc-Mathieu R."/>
            <person name="Endo H."/>
            <person name="Kuwata A."/>
            <person name="Ogata H."/>
        </authorList>
    </citation>
    <scope>NUCLEOTIDE SEQUENCE</scope>
</reference>
<name>A0A9W7E9M3_9STRA</name>
<evidence type="ECO:0000256" key="1">
    <source>
        <dbReference type="ARBA" id="ARBA00004141"/>
    </source>
</evidence>
<dbReference type="Gene3D" id="6.10.140.1330">
    <property type="match status" value="1"/>
</dbReference>
<evidence type="ECO:0000256" key="2">
    <source>
        <dbReference type="ARBA" id="ARBA00022448"/>
    </source>
</evidence>
<evidence type="ECO:0000256" key="6">
    <source>
        <dbReference type="ARBA" id="ARBA00023065"/>
    </source>
</evidence>
<keyword evidence="6" id="KW-0406">Ion transport</keyword>
<feature type="transmembrane region" description="Helical" evidence="9">
    <location>
        <begin position="173"/>
        <end position="191"/>
    </location>
</feature>
<keyword evidence="10" id="KW-0732">Signal</keyword>
<gene>
    <name evidence="12" type="ORF">TrRE_jg4621</name>
</gene>
<organism evidence="12 13">
    <name type="scientific">Triparma retinervis</name>
    <dbReference type="NCBI Taxonomy" id="2557542"/>
    <lineage>
        <taxon>Eukaryota</taxon>
        <taxon>Sar</taxon>
        <taxon>Stramenopiles</taxon>
        <taxon>Ochrophyta</taxon>
        <taxon>Bolidophyceae</taxon>
        <taxon>Parmales</taxon>
        <taxon>Triparmaceae</taxon>
        <taxon>Triparma</taxon>
    </lineage>
</organism>
<dbReference type="InterPro" id="IPR004709">
    <property type="entry name" value="NaH_exchanger"/>
</dbReference>
<evidence type="ECO:0000256" key="10">
    <source>
        <dbReference type="SAM" id="SignalP"/>
    </source>
</evidence>
<evidence type="ECO:0000256" key="8">
    <source>
        <dbReference type="ARBA" id="ARBA00023201"/>
    </source>
</evidence>
<dbReference type="PANTHER" id="PTHR10110">
    <property type="entry name" value="SODIUM/HYDROGEN EXCHANGER"/>
    <property type="match status" value="1"/>
</dbReference>
<dbReference type="InterPro" id="IPR006153">
    <property type="entry name" value="Cation/H_exchanger_TM"/>
</dbReference>
<dbReference type="GO" id="GO:0051453">
    <property type="term" value="P:regulation of intracellular pH"/>
    <property type="evidence" value="ECO:0007669"/>
    <property type="project" value="TreeGrafter"/>
</dbReference>
<dbReference type="PANTHER" id="PTHR10110:SF187">
    <property type="entry name" value="SODIUM_HYDROGEN EXCHANGER"/>
    <property type="match status" value="1"/>
</dbReference>
<comment type="subcellular location">
    <subcellularLocation>
        <location evidence="1">Membrane</location>
        <topology evidence="1">Multi-pass membrane protein</topology>
    </subcellularLocation>
</comment>
<evidence type="ECO:0000256" key="4">
    <source>
        <dbReference type="ARBA" id="ARBA00022989"/>
    </source>
</evidence>
<feature type="transmembrane region" description="Helical" evidence="9">
    <location>
        <begin position="60"/>
        <end position="80"/>
    </location>
</feature>
<dbReference type="AlphaFoldDB" id="A0A9W7E9M3"/>
<evidence type="ECO:0000313" key="12">
    <source>
        <dbReference type="EMBL" id="GMH70100.1"/>
    </source>
</evidence>
<dbReference type="InterPro" id="IPR018422">
    <property type="entry name" value="Cation/H_exchanger_CPA1"/>
</dbReference>
<keyword evidence="7 9" id="KW-0472">Membrane</keyword>
<evidence type="ECO:0000259" key="11">
    <source>
        <dbReference type="Pfam" id="PF00999"/>
    </source>
</evidence>
<feature type="transmembrane region" description="Helical" evidence="9">
    <location>
        <begin position="242"/>
        <end position="268"/>
    </location>
</feature>
<feature type="chain" id="PRO_5040869683" description="Cation/H+ exchanger transmembrane domain-containing protein" evidence="10">
    <location>
        <begin position="23"/>
        <end position="276"/>
    </location>
</feature>
<dbReference type="GO" id="GO:0015386">
    <property type="term" value="F:potassium:proton antiporter activity"/>
    <property type="evidence" value="ECO:0007669"/>
    <property type="project" value="TreeGrafter"/>
</dbReference>
<evidence type="ECO:0000256" key="5">
    <source>
        <dbReference type="ARBA" id="ARBA00023053"/>
    </source>
</evidence>
<protein>
    <recommendedName>
        <fullName evidence="11">Cation/H+ exchanger transmembrane domain-containing protein</fullName>
    </recommendedName>
</protein>
<keyword evidence="3 9" id="KW-0812">Transmembrane</keyword>
<feature type="transmembrane region" description="Helical" evidence="9">
    <location>
        <begin position="32"/>
        <end position="53"/>
    </location>
</feature>
<dbReference type="GO" id="GO:0015385">
    <property type="term" value="F:sodium:proton antiporter activity"/>
    <property type="evidence" value="ECO:0007669"/>
    <property type="project" value="InterPro"/>
</dbReference>
<comment type="caution">
    <text evidence="12">The sequence shown here is derived from an EMBL/GenBank/DDBJ whole genome shotgun (WGS) entry which is preliminary data.</text>
</comment>
<dbReference type="GO" id="GO:0098719">
    <property type="term" value="P:sodium ion import across plasma membrane"/>
    <property type="evidence" value="ECO:0007669"/>
    <property type="project" value="TreeGrafter"/>
</dbReference>
<evidence type="ECO:0000256" key="3">
    <source>
        <dbReference type="ARBA" id="ARBA00022692"/>
    </source>
</evidence>
<feature type="transmembrane region" description="Helical" evidence="9">
    <location>
        <begin position="121"/>
        <end position="140"/>
    </location>
</feature>
<evidence type="ECO:0000313" key="13">
    <source>
        <dbReference type="Proteomes" id="UP001165082"/>
    </source>
</evidence>
<keyword evidence="8" id="KW-0739">Sodium transport</keyword>
<keyword evidence="2" id="KW-0813">Transport</keyword>